<dbReference type="EMBL" id="BMEY01000007">
    <property type="protein sequence ID" value="GGA73762.1"/>
    <property type="molecule type" value="Genomic_DNA"/>
</dbReference>
<proteinExistence type="predicted"/>
<name>A0A916RZC2_9BACI</name>
<evidence type="ECO:0000313" key="1">
    <source>
        <dbReference type="EMBL" id="GGA73762.1"/>
    </source>
</evidence>
<reference evidence="1" key="2">
    <citation type="submission" date="2020-09" db="EMBL/GenBank/DDBJ databases">
        <authorList>
            <person name="Sun Q."/>
            <person name="Zhou Y."/>
        </authorList>
    </citation>
    <scope>NUCLEOTIDE SEQUENCE</scope>
    <source>
        <strain evidence="1">CGMCC 1.12408</strain>
    </source>
</reference>
<protein>
    <submittedName>
        <fullName evidence="1">Spore germination protein GerPC</fullName>
    </submittedName>
</protein>
<comment type="caution">
    <text evidence="1">The sequence shown here is derived from an EMBL/GenBank/DDBJ whole genome shotgun (WGS) entry which is preliminary data.</text>
</comment>
<dbReference type="InterPro" id="IPR019673">
    <property type="entry name" value="Spore_germination_GerPC"/>
</dbReference>
<dbReference type="RefSeq" id="WP_188384243.1">
    <property type="nucleotide sequence ID" value="NZ_BMEY01000007.1"/>
</dbReference>
<gene>
    <name evidence="1" type="primary">gerPC</name>
    <name evidence="1" type="ORF">GCM10008025_16820</name>
</gene>
<evidence type="ECO:0000313" key="2">
    <source>
        <dbReference type="Proteomes" id="UP000613512"/>
    </source>
</evidence>
<keyword evidence="2" id="KW-1185">Reference proteome</keyword>
<dbReference type="Proteomes" id="UP000613512">
    <property type="component" value="Unassembled WGS sequence"/>
</dbReference>
<dbReference type="AlphaFoldDB" id="A0A916RZC2"/>
<sequence length="191" mass="22753">MYNWNQQIYELQQIIFNQSEQVRLLEQKVKRLEQQIQDNSSPTIDKIEYHFDQLKIERLEGTLHIGLSPNELANIDDLAIPKLTKTTVHHQLDPNLTTSLNQFVNQEGPQMIRNLSEKYNKRIDHKLEGDMIHDILSQIPDRITFYEKEAKENHQIQSPEQLNHYIMDHVKKEVYISLQKFMEKFNNEKGD</sequence>
<accession>A0A916RZC2</accession>
<reference evidence="1" key="1">
    <citation type="journal article" date="2014" name="Int. J. Syst. Evol. Microbiol.">
        <title>Complete genome sequence of Corynebacterium casei LMG S-19264T (=DSM 44701T), isolated from a smear-ripened cheese.</title>
        <authorList>
            <consortium name="US DOE Joint Genome Institute (JGI-PGF)"/>
            <person name="Walter F."/>
            <person name="Albersmeier A."/>
            <person name="Kalinowski J."/>
            <person name="Ruckert C."/>
        </authorList>
    </citation>
    <scope>NUCLEOTIDE SEQUENCE</scope>
    <source>
        <strain evidence="1">CGMCC 1.12408</strain>
    </source>
</reference>
<dbReference type="Pfam" id="PF10737">
    <property type="entry name" value="GerPC"/>
    <property type="match status" value="1"/>
</dbReference>
<organism evidence="1 2">
    <name type="scientific">Ornithinibacillus halotolerans</name>
    <dbReference type="NCBI Taxonomy" id="1274357"/>
    <lineage>
        <taxon>Bacteria</taxon>
        <taxon>Bacillati</taxon>
        <taxon>Bacillota</taxon>
        <taxon>Bacilli</taxon>
        <taxon>Bacillales</taxon>
        <taxon>Bacillaceae</taxon>
        <taxon>Ornithinibacillus</taxon>
    </lineage>
</organism>